<feature type="region of interest" description="Disordered" evidence="1">
    <location>
        <begin position="54"/>
        <end position="85"/>
    </location>
</feature>
<feature type="region of interest" description="Disordered" evidence="1">
    <location>
        <begin position="750"/>
        <end position="825"/>
    </location>
</feature>
<feature type="compositionally biased region" description="Basic residues" evidence="1">
    <location>
        <begin position="218"/>
        <end position="227"/>
    </location>
</feature>
<feature type="region of interest" description="Disordered" evidence="1">
    <location>
        <begin position="521"/>
        <end position="558"/>
    </location>
</feature>
<feature type="compositionally biased region" description="Polar residues" evidence="1">
    <location>
        <begin position="321"/>
        <end position="331"/>
    </location>
</feature>
<evidence type="ECO:0000313" key="3">
    <source>
        <dbReference type="Proteomes" id="UP000827284"/>
    </source>
</evidence>
<dbReference type="AlphaFoldDB" id="A0A9P3LVV4"/>
<feature type="region of interest" description="Disordered" evidence="1">
    <location>
        <begin position="309"/>
        <end position="365"/>
    </location>
</feature>
<sequence length="872" mass="97601">MQSVCPPVPRCAQAQTFLDNLNNRARNNRDLSFGLPVGKDRNSDLDEKYHELAFMNGLQPPSRDRDHRGRRRDGGGGAGGMGNEHSHISAESIQRLKLLRQQHQQQQQQPQPQPQPQQRIQQNHDQRQTHRRLSPPSSYVEKLGDLGLEVTMMENDSNLYEAQQEPQIEKSPRKQRLLSTPRITIPPLHTQTQASILPSPPLTASSPESPSSLAIHLYVHHHHHHHGQKPESNSAAHTLLPSPPLLSPPSSLELCRDDPMKETPPVVISPRPLPVLLPSLNIPESRTNNAPQPSLIKVSSTTTIPTDSDALSWYSHPHTRPSLTDTSNPPLSTAALLKDLSKPCHPPQPQAPPRRRHRQQHPSSSFLLDPAMSAQILGTISSTDLGRMYVHAAHHLHSHQPIRRYVLMKQIMTQAELIQYGRLRADMPRAPGPSTGALPKRTGFGTDANKGDKARPKVSSNLVKYNVLTAEREDDVNFEKEIGDERSGVAVEEKKKLIKVPWTQSLPSLASLSTTLSLKRTISSRPEREKQNKRPHSWYGGMLGGNNDSLKEEDHEMEEADIKAAAGVGVGSSVSSLFKDRKLSIRGARRSSYSEPDLYSVRRLEELELGTTREEEESEDDERGLSRKDRVEEEAEEMMDYWTMIRSRNNPSRRRQIRTTELEHLRGSTATTTSTVYSSQSPLQHPEYPYCSSQQQLPPQHYQQQAEFDQICLEPYSAQIPMQHPPHPLEPLHFSQSRQLFYDQEIQEHPLQPHHPPQLEKGHPAEDYLTSSSISKPKGINSVKKWSSKRRNSQSNLSLLPSSSLSSSTTSSTSSTSTLSSPSSSLPLLSLLPESQAVSGMVMLSLLFGGVYLVHGTNHLYNLQSAFLSIIL</sequence>
<organism evidence="2 3">
    <name type="scientific">Entomortierella parvispora</name>
    <dbReference type="NCBI Taxonomy" id="205924"/>
    <lineage>
        <taxon>Eukaryota</taxon>
        <taxon>Fungi</taxon>
        <taxon>Fungi incertae sedis</taxon>
        <taxon>Mucoromycota</taxon>
        <taxon>Mortierellomycotina</taxon>
        <taxon>Mortierellomycetes</taxon>
        <taxon>Mortierellales</taxon>
        <taxon>Mortierellaceae</taxon>
        <taxon>Entomortierella</taxon>
    </lineage>
</organism>
<keyword evidence="3" id="KW-1185">Reference proteome</keyword>
<proteinExistence type="predicted"/>
<feature type="compositionally biased region" description="Low complexity" evidence="1">
    <location>
        <begin position="797"/>
        <end position="825"/>
    </location>
</feature>
<dbReference type="OrthoDB" id="2449217at2759"/>
<name>A0A9P3LVV4_9FUNG</name>
<feature type="region of interest" description="Disordered" evidence="1">
    <location>
        <begin position="610"/>
        <end position="632"/>
    </location>
</feature>
<accession>A0A9P3LVV4</accession>
<evidence type="ECO:0000256" key="1">
    <source>
        <dbReference type="SAM" id="MobiDB-lite"/>
    </source>
</evidence>
<reference evidence="2" key="2">
    <citation type="journal article" date="2022" name="Microbiol. Resour. Announc.">
        <title>Whole-Genome Sequence of Entomortierella parvispora E1425, a Mucoromycotan Fungus Associated with Burkholderiaceae-Related Endosymbiotic Bacteria.</title>
        <authorList>
            <person name="Herlambang A."/>
            <person name="Guo Y."/>
            <person name="Takashima Y."/>
            <person name="Narisawa K."/>
            <person name="Ohta H."/>
            <person name="Nishizawa T."/>
        </authorList>
    </citation>
    <scope>NUCLEOTIDE SEQUENCE</scope>
    <source>
        <strain evidence="2">E1425</strain>
    </source>
</reference>
<gene>
    <name evidence="2" type="ORF">EMPS_04799</name>
</gene>
<feature type="region of interest" description="Disordered" evidence="1">
    <location>
        <begin position="160"/>
        <end position="267"/>
    </location>
</feature>
<feature type="region of interest" description="Disordered" evidence="1">
    <location>
        <begin position="431"/>
        <end position="457"/>
    </location>
</feature>
<feature type="compositionally biased region" description="Low complexity" evidence="1">
    <location>
        <begin position="668"/>
        <end position="681"/>
    </location>
</feature>
<protein>
    <submittedName>
        <fullName evidence="2">Uncharacterized protein</fullName>
    </submittedName>
</protein>
<feature type="compositionally biased region" description="Polar residues" evidence="1">
    <location>
        <begin position="189"/>
        <end position="212"/>
    </location>
</feature>
<feature type="compositionally biased region" description="Low complexity" evidence="1">
    <location>
        <begin position="99"/>
        <end position="121"/>
    </location>
</feature>
<dbReference type="EMBL" id="BQFW01000006">
    <property type="protein sequence ID" value="GJJ72442.1"/>
    <property type="molecule type" value="Genomic_DNA"/>
</dbReference>
<reference evidence="2" key="1">
    <citation type="submission" date="2021-11" db="EMBL/GenBank/DDBJ databases">
        <authorList>
            <person name="Herlambang A."/>
            <person name="Guo Y."/>
            <person name="Takashima Y."/>
            <person name="Nishizawa T."/>
        </authorList>
    </citation>
    <scope>NUCLEOTIDE SEQUENCE</scope>
    <source>
        <strain evidence="2">E1425</strain>
    </source>
</reference>
<feature type="region of interest" description="Disordered" evidence="1">
    <location>
        <begin position="667"/>
        <end position="695"/>
    </location>
</feature>
<feature type="region of interest" description="Disordered" evidence="1">
    <location>
        <begin position="99"/>
        <end position="140"/>
    </location>
</feature>
<dbReference type="Proteomes" id="UP000827284">
    <property type="component" value="Unassembled WGS sequence"/>
</dbReference>
<comment type="caution">
    <text evidence="2">The sequence shown here is derived from an EMBL/GenBank/DDBJ whole genome shotgun (WGS) entry which is preliminary data.</text>
</comment>
<evidence type="ECO:0000313" key="2">
    <source>
        <dbReference type="EMBL" id="GJJ72442.1"/>
    </source>
</evidence>
<feature type="compositionally biased region" description="Basic and acidic residues" evidence="1">
    <location>
        <begin position="757"/>
        <end position="766"/>
    </location>
</feature>